<reference evidence="2 3" key="1">
    <citation type="journal article" date="2016" name="Genome Biol. Evol.">
        <title>Divergent and convergent evolution of fungal pathogenicity.</title>
        <authorList>
            <person name="Shang Y."/>
            <person name="Xiao G."/>
            <person name="Zheng P."/>
            <person name="Cen K."/>
            <person name="Zhan S."/>
            <person name="Wang C."/>
        </authorList>
    </citation>
    <scope>NUCLEOTIDE SEQUENCE [LARGE SCALE GENOMIC DNA]</scope>
    <source>
        <strain evidence="2 3">ARSEF 7405</strain>
    </source>
</reference>
<dbReference type="VEuPathDB" id="FungiDB:AAP_04847"/>
<dbReference type="InterPro" id="IPR000477">
    <property type="entry name" value="RT_dom"/>
</dbReference>
<dbReference type="InterPro" id="IPR043502">
    <property type="entry name" value="DNA/RNA_pol_sf"/>
</dbReference>
<dbReference type="OrthoDB" id="5549573at2759"/>
<gene>
    <name evidence="2" type="ORF">AAP_04847</name>
</gene>
<protein>
    <submittedName>
        <fullName evidence="2">Reverse transcriptase</fullName>
    </submittedName>
</protein>
<evidence type="ECO:0000313" key="3">
    <source>
        <dbReference type="Proteomes" id="UP000242877"/>
    </source>
</evidence>
<name>A0A167W8D1_9EURO</name>
<dbReference type="PANTHER" id="PTHR33481:SF1">
    <property type="entry name" value="ENDONUCLEASE_EXONUCLEASE_PHOSPHATASE DOMAIN-CONTAINING PROTEIN-RELATED"/>
    <property type="match status" value="1"/>
</dbReference>
<dbReference type="PROSITE" id="PS50878">
    <property type="entry name" value="RT_POL"/>
    <property type="match status" value="1"/>
</dbReference>
<dbReference type="GO" id="GO:0003964">
    <property type="term" value="F:RNA-directed DNA polymerase activity"/>
    <property type="evidence" value="ECO:0007669"/>
    <property type="project" value="UniProtKB-KW"/>
</dbReference>
<dbReference type="SUPFAM" id="SSF56672">
    <property type="entry name" value="DNA/RNA polymerases"/>
    <property type="match status" value="1"/>
</dbReference>
<evidence type="ECO:0000313" key="2">
    <source>
        <dbReference type="EMBL" id="KZZ88524.1"/>
    </source>
</evidence>
<evidence type="ECO:0000259" key="1">
    <source>
        <dbReference type="PROSITE" id="PS50878"/>
    </source>
</evidence>
<dbReference type="EMBL" id="AZGZ01000025">
    <property type="protein sequence ID" value="KZZ88524.1"/>
    <property type="molecule type" value="Genomic_DNA"/>
</dbReference>
<keyword evidence="2" id="KW-0808">Transferase</keyword>
<dbReference type="Pfam" id="PF00078">
    <property type="entry name" value="RVT_1"/>
    <property type="match status" value="1"/>
</dbReference>
<keyword evidence="2" id="KW-0548">Nucleotidyltransferase</keyword>
<comment type="caution">
    <text evidence="2">The sequence shown here is derived from an EMBL/GenBank/DDBJ whole genome shotgun (WGS) entry which is preliminary data.</text>
</comment>
<accession>A0A167W8D1</accession>
<sequence>MEEFASTADICRFTRWRKRTFPAATPPLKDPGSDEWVEDTEAKQELLFRTFTNPGVPAEDQLEPPNAFPSTLPFPDITRHEVRQSVLETPSTAPGMDGIPVSLLKVAWPLVEDRVFHLFCACLKLGHHPDSFRKARVVVLSKPGDRDRSTPRSYRPISLLSTLGKGLERLVARRLSYVGLEHGIFGSQQFGALPRRSAVDLTSCLVRDVDFQFRNLRVASLLTLDIQGAYDAIFPGRLRRRLAEQGWPKPLVDWVFSFASDRSVALTLDGHQSRMFKAQRGLPQGSPISPVLFLLYTAPLHHLALRSSSFGYVDDVALLARGTSVEDTVQDLAADVETLLTWAKENAVSFDPKKSELLHFTRKRRPGTQVNPGISLPATADRPAWAIDAVPRDGCVRWLGVWFDRGMTFIQHIRRAKSKALGCAGTIQGMGRMMRGTAPRVLQRVVRAAILPIFLYASSTWWPVPDAKHHRAGGRTILQATTQVLRAAGKAVLPVWRTSPTAAILREAGLPTAHSLLQYHSASKGLSLKDLMKELLDLDHYDGYTILESISVFTPMSQQLVPVSSLRVNM</sequence>
<dbReference type="Proteomes" id="UP000242877">
    <property type="component" value="Unassembled WGS sequence"/>
</dbReference>
<dbReference type="PANTHER" id="PTHR33481">
    <property type="entry name" value="REVERSE TRANSCRIPTASE"/>
    <property type="match status" value="1"/>
</dbReference>
<dbReference type="CDD" id="cd01650">
    <property type="entry name" value="RT_nLTR_like"/>
    <property type="match status" value="1"/>
</dbReference>
<dbReference type="AlphaFoldDB" id="A0A167W8D1"/>
<keyword evidence="3" id="KW-1185">Reference proteome</keyword>
<keyword evidence="2" id="KW-0695">RNA-directed DNA polymerase</keyword>
<proteinExistence type="predicted"/>
<organism evidence="2 3">
    <name type="scientific">Ascosphaera apis ARSEF 7405</name>
    <dbReference type="NCBI Taxonomy" id="392613"/>
    <lineage>
        <taxon>Eukaryota</taxon>
        <taxon>Fungi</taxon>
        <taxon>Dikarya</taxon>
        <taxon>Ascomycota</taxon>
        <taxon>Pezizomycotina</taxon>
        <taxon>Eurotiomycetes</taxon>
        <taxon>Eurotiomycetidae</taxon>
        <taxon>Onygenales</taxon>
        <taxon>Ascosphaeraceae</taxon>
        <taxon>Ascosphaera</taxon>
    </lineage>
</organism>
<feature type="domain" description="Reverse transcriptase" evidence="1">
    <location>
        <begin position="121"/>
        <end position="403"/>
    </location>
</feature>